<accession>A9U6T7</accession>
<evidence type="ECO:0000313" key="1">
    <source>
        <dbReference type="EMBL" id="EDQ48616.1"/>
    </source>
</evidence>
<reference evidence="1" key="1">
    <citation type="journal article" date="2008" name="Science">
        <title>The Physcomitrella genome reveals evolutionary insights into the conquest of land by plants.</title>
        <authorList>
            <person name="Rensing S."/>
            <person name="Lang D."/>
            <person name="Zimmer A."/>
            <person name="Terry A."/>
            <person name="Salamov A."/>
            <person name="Shapiro H."/>
            <person name="Nishiyama T."/>
            <person name="Perroud P.-F."/>
            <person name="Lindquist E."/>
            <person name="Kamisugi Y."/>
            <person name="Tanahashi T."/>
            <person name="Sakakibara K."/>
            <person name="Fujita T."/>
            <person name="Oishi K."/>
            <person name="Shin-I T."/>
            <person name="Kuroki Y."/>
            <person name="Toyoda A."/>
            <person name="Suzuki Y."/>
            <person name="Hashimoto A."/>
            <person name="Yamaguchi K."/>
            <person name="Sugano A."/>
            <person name="Kohara Y."/>
            <person name="Fujiyama A."/>
            <person name="Anterola A."/>
            <person name="Aoki S."/>
            <person name="Ashton N."/>
            <person name="Barbazuk W.B."/>
            <person name="Barker E."/>
            <person name="Bennetzen J."/>
            <person name="Bezanilla M."/>
            <person name="Blankenship R."/>
            <person name="Cho S.H."/>
            <person name="Dutcher S."/>
            <person name="Estelle M."/>
            <person name="Fawcett J.A."/>
            <person name="Gundlach H."/>
            <person name="Hanada K."/>
            <person name="Heyl A."/>
            <person name="Hicks K.A."/>
            <person name="Hugh J."/>
            <person name="Lohr M."/>
            <person name="Mayer K."/>
            <person name="Melkozernov A."/>
            <person name="Murata T."/>
            <person name="Nelson D."/>
            <person name="Pils B."/>
            <person name="Prigge M."/>
            <person name="Reiss B."/>
            <person name="Renner T."/>
            <person name="Rombauts S."/>
            <person name="Rushton P."/>
            <person name="Sanderfoot A."/>
            <person name="Schween G."/>
            <person name="Shiu S.-H."/>
            <person name="Stueber K."/>
            <person name="Theodoulou F.L."/>
            <person name="Tu H."/>
            <person name="Van de Peer Y."/>
            <person name="Verrier P.J."/>
            <person name="Waters E."/>
            <person name="Wood A."/>
            <person name="Yang L."/>
            <person name="Cove D."/>
            <person name="Cuming A."/>
            <person name="Hasebe M."/>
            <person name="Lucas S."/>
            <person name="Mishler D.B."/>
            <person name="Reski R."/>
            <person name="Grigoriev I."/>
            <person name="Quatrano R.S."/>
            <person name="Boore J.L."/>
        </authorList>
    </citation>
    <scope>NUCLEOTIDE SEQUENCE [LARGE SCALE GENOMIC DNA]</scope>
</reference>
<organism>
    <name type="scientific">Physcomitrium patens</name>
    <name type="common">Spreading-leaved earth moss</name>
    <name type="synonym">Physcomitrella patens</name>
    <dbReference type="NCBI Taxonomy" id="3218"/>
    <lineage>
        <taxon>Eukaryota</taxon>
        <taxon>Viridiplantae</taxon>
        <taxon>Streptophyta</taxon>
        <taxon>Embryophyta</taxon>
        <taxon>Bryophyta</taxon>
        <taxon>Bryophytina</taxon>
        <taxon>Bryopsida</taxon>
        <taxon>Funariidae</taxon>
        <taxon>Funariales</taxon>
        <taxon>Funariaceae</taxon>
        <taxon>Physcomitrium</taxon>
    </lineage>
</organism>
<dbReference type="EMBL" id="DS546199">
    <property type="protein sequence ID" value="EDQ48616.1"/>
    <property type="molecule type" value="Genomic_DNA"/>
</dbReference>
<proteinExistence type="predicted"/>
<sequence length="255" mass="28027">MRLRGIDHVGPGGHDEVAFPGAKLVHDPLHVDPHENGADILQVEHGARVGTDLTGQNQGRIGCVGEGPARLAFGVVRQPEDHGQAIVIGVALGDGFELGLDLRVGDNVEGQLLEAFELLFNRRRRQVQHAGGLHVQLLVVHREGVLLHNQGKGKGHGNDKSDQDGQLVLDFHMPETAFPSLHGYSLRPPRRDFCTTLCHRFGNAVNRQERPRTGTKGRFGDLWDIGIRMAGCRDFACLLDRSLIWDSLLKTSFSM</sequence>
<name>A9U6T7_PHYPA</name>
<protein>
    <submittedName>
        <fullName evidence="1">Predicted protein</fullName>
    </submittedName>
</protein>
<gene>
    <name evidence="1" type="ORF">PHYPADRAFT_103522</name>
</gene>
<dbReference type="AlphaFoldDB" id="A9U6T7"/>
<dbReference type="HOGENOM" id="CLU_2565257_0_0_1"/>